<dbReference type="InterPro" id="IPR052559">
    <property type="entry name" value="V-haloperoxidase"/>
</dbReference>
<evidence type="ECO:0000313" key="4">
    <source>
        <dbReference type="Proteomes" id="UP000249248"/>
    </source>
</evidence>
<organism evidence="3 4">
    <name type="scientific">Putridiphycobacter roseus</name>
    <dbReference type="NCBI Taxonomy" id="2219161"/>
    <lineage>
        <taxon>Bacteria</taxon>
        <taxon>Pseudomonadati</taxon>
        <taxon>Bacteroidota</taxon>
        <taxon>Flavobacteriia</taxon>
        <taxon>Flavobacteriales</taxon>
        <taxon>Crocinitomicaceae</taxon>
        <taxon>Putridiphycobacter</taxon>
    </lineage>
</organism>
<reference evidence="3 4" key="1">
    <citation type="submission" date="2018-06" db="EMBL/GenBank/DDBJ databases">
        <title>The draft genome sequence of Crocinitomix sp. SM1701.</title>
        <authorList>
            <person name="Zhang X."/>
        </authorList>
    </citation>
    <scope>NUCLEOTIDE SEQUENCE [LARGE SCALE GENOMIC DNA]</scope>
    <source>
        <strain evidence="3 4">SM1701</strain>
    </source>
</reference>
<evidence type="ECO:0000259" key="2">
    <source>
        <dbReference type="Pfam" id="PF22778"/>
    </source>
</evidence>
<sequence>MGNKLFFYLTLNIFLWTSCSNDSTSTTEVNTSEVSTTQKKGNENVAHIWADAALYGTAMDTDRFEPRPTITSRYLGLIFTAIFDAWTFYDKNAIPVYATGIEKRSIAEQTVKNKEEAISYAALRTLNEYYYSDSVYFKNLMKDLGYDPENRSLEPTTAAGIGNLVAKTIIERRSHDGANQYATAPGSKGMPYFDYTQYNPKNSVDIMVDLKRWQPKYFKNKAGKKYDPGCLTPYWQNVEPIALDSAAQFRPGPPPTMDSEQLKVELAEVVSMQEDMSDYDKALVEFMRDGPLSVQQAGHWLKFSQFISERDKHTLDEDVKMYFLVQTTAMDGFIACWDSKIYYDYARPYALVHSFYKDKKIKCWAGDGKGFHTVNGDQWMPYSPESFLCPSFPSYVSGHSTISGGCAEALLLFTGNEYFGDSATLVAGALTESNVADHGDTITLKFPTFTEASEMAGQSRVMGGYHIQSDNIAGLKLGRDVAHQVWEFYQAHLNEK</sequence>
<dbReference type="InterPro" id="IPR036938">
    <property type="entry name" value="PAP2/HPO_sf"/>
</dbReference>
<dbReference type="Proteomes" id="UP000249248">
    <property type="component" value="Unassembled WGS sequence"/>
</dbReference>
<name>A0A2W1MY00_9FLAO</name>
<evidence type="ECO:0000313" key="3">
    <source>
        <dbReference type="EMBL" id="PZE16254.1"/>
    </source>
</evidence>
<keyword evidence="3" id="KW-0575">Peroxidase</keyword>
<keyword evidence="3" id="KW-0560">Oxidoreductase</keyword>
<dbReference type="GO" id="GO:0004601">
    <property type="term" value="F:peroxidase activity"/>
    <property type="evidence" value="ECO:0007669"/>
    <property type="project" value="UniProtKB-KW"/>
</dbReference>
<dbReference type="Gene3D" id="1.10.606.20">
    <property type="match status" value="1"/>
</dbReference>
<dbReference type="RefSeq" id="WP_111064140.1">
    <property type="nucleotide sequence ID" value="NZ_JBHUCU010000037.1"/>
</dbReference>
<dbReference type="Pfam" id="PF22778">
    <property type="entry name" value="VCPO_2nd"/>
    <property type="match status" value="1"/>
</dbReference>
<dbReference type="SUPFAM" id="SSF48317">
    <property type="entry name" value="Acid phosphatase/Vanadium-dependent haloperoxidase"/>
    <property type="match status" value="1"/>
</dbReference>
<accession>A0A2W1MY00</accession>
<protein>
    <submittedName>
        <fullName evidence="3">Haloperoxidase</fullName>
    </submittedName>
</protein>
<dbReference type="InterPro" id="IPR055161">
    <property type="entry name" value="NapH1-like_2nd"/>
</dbReference>
<dbReference type="Pfam" id="PF21167">
    <property type="entry name" value="DUF6851"/>
    <property type="match status" value="1"/>
</dbReference>
<feature type="domain" description="DUF6851" evidence="1">
    <location>
        <begin position="77"/>
        <end position="215"/>
    </location>
</feature>
<comment type="caution">
    <text evidence="3">The sequence shown here is derived from an EMBL/GenBank/DDBJ whole genome shotgun (WGS) entry which is preliminary data.</text>
</comment>
<dbReference type="OrthoDB" id="9780455at2"/>
<evidence type="ECO:0000259" key="1">
    <source>
        <dbReference type="Pfam" id="PF21167"/>
    </source>
</evidence>
<dbReference type="InterPro" id="IPR049283">
    <property type="entry name" value="DUF6851"/>
</dbReference>
<dbReference type="CDD" id="cd03398">
    <property type="entry name" value="PAP2_haloperoxidase"/>
    <property type="match status" value="1"/>
</dbReference>
<gene>
    <name evidence="3" type="ORF">DNU06_14085</name>
</gene>
<dbReference type="EMBL" id="QKSB01000010">
    <property type="protein sequence ID" value="PZE16254.1"/>
    <property type="molecule type" value="Genomic_DNA"/>
</dbReference>
<dbReference type="PANTHER" id="PTHR34599:SF2">
    <property type="entry name" value="TRAF-TYPE DOMAIN-CONTAINING PROTEIN"/>
    <property type="match status" value="1"/>
</dbReference>
<feature type="domain" description="Vanadium-dependent haloperoxidase NapH1-like second helical-bundle" evidence="2">
    <location>
        <begin position="322"/>
        <end position="494"/>
    </location>
</feature>
<dbReference type="AlphaFoldDB" id="A0A2W1MY00"/>
<proteinExistence type="predicted"/>
<dbReference type="PANTHER" id="PTHR34599">
    <property type="entry name" value="PEROXIDASE-RELATED"/>
    <property type="match status" value="1"/>
</dbReference>
<dbReference type="PROSITE" id="PS51257">
    <property type="entry name" value="PROKAR_LIPOPROTEIN"/>
    <property type="match status" value="1"/>
</dbReference>
<keyword evidence="4" id="KW-1185">Reference proteome</keyword>